<accession>A0ABR6BK25</accession>
<dbReference type="InterPro" id="IPR011089">
    <property type="entry name" value="GmrSD_C"/>
</dbReference>
<dbReference type="PANTHER" id="PTHR24094">
    <property type="entry name" value="SECRETED PROTEIN"/>
    <property type="match status" value="1"/>
</dbReference>
<keyword evidence="3" id="KW-1185">Reference proteome</keyword>
<evidence type="ECO:0000259" key="1">
    <source>
        <dbReference type="Pfam" id="PF07510"/>
    </source>
</evidence>
<protein>
    <recommendedName>
        <fullName evidence="1">GmrSD restriction endonucleases C-terminal domain-containing protein</fullName>
    </recommendedName>
</protein>
<dbReference type="Proteomes" id="UP000517916">
    <property type="component" value="Unassembled WGS sequence"/>
</dbReference>
<dbReference type="EMBL" id="JACJID010000003">
    <property type="protein sequence ID" value="MBA8927235.1"/>
    <property type="molecule type" value="Genomic_DNA"/>
</dbReference>
<comment type="caution">
    <text evidence="2">The sequence shown here is derived from an EMBL/GenBank/DDBJ whole genome shotgun (WGS) entry which is preliminary data.</text>
</comment>
<sequence>MRARTWLIALAAVVVLAIAAFLTRTVVAPPTAQGTSPVQVQLAELPVKAQHAMKGYSRDRFKHWITQGGGCDTREVVIERDGKDVKKDAACKATSGHWTSPYDGKEVSKATELDIDHMVPLAAAWRTGADEWTDERRQQFANDLTAPQLFAVSAASNRGKGDQDPSQWKPPAKTYWCTYATNWVIVKHTYQLFVTQAEHDALVDMLSSCPG</sequence>
<name>A0ABR6BK25_9PSEU</name>
<proteinExistence type="predicted"/>
<gene>
    <name evidence="2" type="ORF">BC739_004441</name>
</gene>
<evidence type="ECO:0000313" key="2">
    <source>
        <dbReference type="EMBL" id="MBA8927235.1"/>
    </source>
</evidence>
<dbReference type="Pfam" id="PF07510">
    <property type="entry name" value="GmrSD_C"/>
    <property type="match status" value="1"/>
</dbReference>
<dbReference type="RefSeq" id="WP_148309418.1">
    <property type="nucleotide sequence ID" value="NZ_BAAABQ010000057.1"/>
</dbReference>
<reference evidence="2 3" key="1">
    <citation type="submission" date="2020-08" db="EMBL/GenBank/DDBJ databases">
        <title>Genomic Encyclopedia of Archaeal and Bacterial Type Strains, Phase II (KMG-II): from individual species to whole genera.</title>
        <authorList>
            <person name="Goeker M."/>
        </authorList>
    </citation>
    <scope>NUCLEOTIDE SEQUENCE [LARGE SCALE GENOMIC DNA]</scope>
    <source>
        <strain evidence="2 3">DSM 43850</strain>
    </source>
</reference>
<organism evidence="2 3">
    <name type="scientific">Kutzneria viridogrisea</name>
    <dbReference type="NCBI Taxonomy" id="47990"/>
    <lineage>
        <taxon>Bacteria</taxon>
        <taxon>Bacillati</taxon>
        <taxon>Actinomycetota</taxon>
        <taxon>Actinomycetes</taxon>
        <taxon>Pseudonocardiales</taxon>
        <taxon>Pseudonocardiaceae</taxon>
        <taxon>Kutzneria</taxon>
    </lineage>
</organism>
<dbReference type="PANTHER" id="PTHR24094:SF15">
    <property type="entry name" value="AMP-DEPENDENT SYNTHETASE_LIGASE DOMAIN-CONTAINING PROTEIN-RELATED"/>
    <property type="match status" value="1"/>
</dbReference>
<feature type="domain" description="GmrSD restriction endonucleases C-terminal" evidence="1">
    <location>
        <begin position="96"/>
        <end position="204"/>
    </location>
</feature>
<evidence type="ECO:0000313" key="3">
    <source>
        <dbReference type="Proteomes" id="UP000517916"/>
    </source>
</evidence>